<keyword evidence="2" id="KW-1185">Reference proteome</keyword>
<dbReference type="KEGG" id="tpie:A7C91_06660"/>
<evidence type="ECO:0000313" key="2">
    <source>
        <dbReference type="Proteomes" id="UP000076969"/>
    </source>
</evidence>
<name>A0A172WHG8_9EURY</name>
<accession>A0A172WHG8</accession>
<evidence type="ECO:0000313" key="1">
    <source>
        <dbReference type="EMBL" id="ANF22888.1"/>
    </source>
</evidence>
<organism evidence="1 2">
    <name type="scientific">Thermococcus piezophilus</name>
    <dbReference type="NCBI Taxonomy" id="1712654"/>
    <lineage>
        <taxon>Archaea</taxon>
        <taxon>Methanobacteriati</taxon>
        <taxon>Methanobacteriota</taxon>
        <taxon>Thermococci</taxon>
        <taxon>Thermococcales</taxon>
        <taxon>Thermococcaceae</taxon>
        <taxon>Thermococcus</taxon>
    </lineage>
</organism>
<proteinExistence type="predicted"/>
<reference evidence="2" key="1">
    <citation type="journal article" date="2016" name="Syst. Appl. Microbiol.">
        <title>Thermococcus piezophilus sp. nov., a novel hyperthermophilic and piezophilic archaeon with a broad pressure range for growth, isolated from a deepest hydrothermal vent at the Mid-Cayman Rise.</title>
        <authorList>
            <person name="Dalmasso C."/>
            <person name="Oger P."/>
            <person name="Selva G."/>
            <person name="Courtine D."/>
            <person name="L'Haridon S."/>
            <person name="Garlaschelli A."/>
            <person name="Roussel E."/>
            <person name="Miyazaki J."/>
            <person name="Reveillaud J."/>
            <person name="Jebbar M."/>
            <person name="Takai K."/>
            <person name="Maignien L."/>
            <person name="Alain K."/>
        </authorList>
    </citation>
    <scope>NUCLEOTIDE SEQUENCE [LARGE SCALE GENOMIC DNA]</scope>
    <source>
        <strain evidence="2">CDGS</strain>
    </source>
</reference>
<dbReference type="AlphaFoldDB" id="A0A172WHG8"/>
<protein>
    <submittedName>
        <fullName evidence="1">Uncharacterized protein</fullName>
    </submittedName>
</protein>
<dbReference type="Proteomes" id="UP000076969">
    <property type="component" value="Chromosome"/>
</dbReference>
<dbReference type="EMBL" id="CP015520">
    <property type="protein sequence ID" value="ANF22888.1"/>
    <property type="molecule type" value="Genomic_DNA"/>
</dbReference>
<gene>
    <name evidence="1" type="ORF">A7C91_06660</name>
</gene>
<sequence length="131" mass="15169">MIRSDDEFIIVTYQWVEPYDEQWYIWVRCIFEGPTNINDYGDYKVAIKIVDEGKYIDRGTSFSLVSMGTPLTLGNYNDPIEIGIAAPWTSTVYDWVYRIAGPIDIPPQPSSPNSLKWGFGLLTWYIGLFRR</sequence>